<feature type="compositionally biased region" description="Basic residues" evidence="6">
    <location>
        <begin position="36"/>
        <end position="47"/>
    </location>
</feature>
<feature type="compositionally biased region" description="Low complexity" evidence="6">
    <location>
        <begin position="21"/>
        <end position="35"/>
    </location>
</feature>
<keyword evidence="4 5" id="KW-0539">Nucleus</keyword>
<feature type="domain" description="Homeobox" evidence="7">
    <location>
        <begin position="112"/>
        <end position="159"/>
    </location>
</feature>
<evidence type="ECO:0000256" key="3">
    <source>
        <dbReference type="ARBA" id="ARBA00022473"/>
    </source>
</evidence>
<proteinExistence type="inferred from homology"/>
<evidence type="ECO:0000313" key="9">
    <source>
        <dbReference type="Proteomes" id="UP000018936"/>
    </source>
</evidence>
<protein>
    <submittedName>
        <fullName evidence="8">Pituitary homeobox 2</fullName>
    </submittedName>
</protein>
<keyword evidence="3" id="KW-0217">Developmental protein</keyword>
<evidence type="ECO:0000259" key="7">
    <source>
        <dbReference type="PROSITE" id="PS50071"/>
    </source>
</evidence>
<comment type="similarity">
    <text evidence="2">Belongs to the paired homeobox family. Bicoid subfamily.</text>
</comment>
<comment type="subcellular location">
    <subcellularLocation>
        <location evidence="1 4 5">Nucleus</location>
    </subcellularLocation>
</comment>
<dbReference type="InterPro" id="IPR009057">
    <property type="entry name" value="Homeodomain-like_sf"/>
</dbReference>
<dbReference type="SUPFAM" id="SSF46689">
    <property type="entry name" value="Homeodomain-like"/>
    <property type="match status" value="1"/>
</dbReference>
<evidence type="ECO:0000256" key="4">
    <source>
        <dbReference type="PROSITE-ProRule" id="PRU00108"/>
    </source>
</evidence>
<dbReference type="Pfam" id="PF00046">
    <property type="entry name" value="Homeodomain"/>
    <property type="match status" value="1"/>
</dbReference>
<evidence type="ECO:0000256" key="2">
    <source>
        <dbReference type="ARBA" id="ARBA00006503"/>
    </source>
</evidence>
<dbReference type="Proteomes" id="UP000018936">
    <property type="component" value="Unassembled WGS sequence"/>
</dbReference>
<accession>V8NSP5</accession>
<dbReference type="EMBL" id="AZIM01001992">
    <property type="protein sequence ID" value="ETE65090.1"/>
    <property type="molecule type" value="Genomic_DNA"/>
</dbReference>
<feature type="DNA-binding region" description="Homeobox" evidence="4">
    <location>
        <begin position="114"/>
        <end position="160"/>
    </location>
</feature>
<gene>
    <name evidence="8" type="primary">PITX2</name>
    <name evidence="8" type="ORF">L345_09146</name>
</gene>
<evidence type="ECO:0000313" key="8">
    <source>
        <dbReference type="EMBL" id="ETE65090.1"/>
    </source>
</evidence>
<dbReference type="AlphaFoldDB" id="V8NSP5"/>
<dbReference type="PANTHER" id="PTHR45882:SF4">
    <property type="entry name" value="PITUITARY HOMEOBOX 2"/>
    <property type="match status" value="1"/>
</dbReference>
<evidence type="ECO:0000256" key="6">
    <source>
        <dbReference type="SAM" id="MobiDB-lite"/>
    </source>
</evidence>
<dbReference type="PANTHER" id="PTHR45882">
    <property type="entry name" value="PITUITARY HOMEOBOX HOMOLOG PTX1"/>
    <property type="match status" value="1"/>
</dbReference>
<dbReference type="PROSITE" id="PS50071">
    <property type="entry name" value="HOMEOBOX_2"/>
    <property type="match status" value="1"/>
</dbReference>
<evidence type="ECO:0000256" key="1">
    <source>
        <dbReference type="ARBA" id="ARBA00004123"/>
    </source>
</evidence>
<feature type="non-terminal residue" evidence="8">
    <location>
        <position position="1"/>
    </location>
</feature>
<dbReference type="OrthoDB" id="6159439at2759"/>
<dbReference type="GO" id="GO:0009653">
    <property type="term" value="P:anatomical structure morphogenesis"/>
    <property type="evidence" value="ECO:0007669"/>
    <property type="project" value="TreeGrafter"/>
</dbReference>
<keyword evidence="9" id="KW-1185">Reference proteome</keyword>
<dbReference type="GO" id="GO:0000981">
    <property type="term" value="F:DNA-binding transcription factor activity, RNA polymerase II-specific"/>
    <property type="evidence" value="ECO:0007669"/>
    <property type="project" value="TreeGrafter"/>
</dbReference>
<evidence type="ECO:0000256" key="5">
    <source>
        <dbReference type="RuleBase" id="RU000682"/>
    </source>
</evidence>
<name>V8NSP5_OPHHA</name>
<keyword evidence="4 5" id="KW-0371">Homeobox</keyword>
<comment type="caution">
    <text evidence="8">The sequence shown here is derived from an EMBL/GenBank/DDBJ whole genome shotgun (WGS) entry which is preliminary data.</text>
</comment>
<dbReference type="SMART" id="SM00389">
    <property type="entry name" value="HOX"/>
    <property type="match status" value="1"/>
</dbReference>
<sequence length="172" mass="19463">MNCLKEPLSLERLGAGNKLCSTSPSSSSSSSASSSCHHHHHHHHHHQALVMASALTPGQPRSALDSAKHRLEVHTISDTSSPEAAANLGIRKGEKLAWQQTQQELGWLTKKKRQRRQRTHFTSQQLQELEATFQRNRYPDMSTREEIAVWTNLTEARVREEEVGRSLEKPFC</sequence>
<organism evidence="8 9">
    <name type="scientific">Ophiophagus hannah</name>
    <name type="common">King cobra</name>
    <name type="synonym">Naja hannah</name>
    <dbReference type="NCBI Taxonomy" id="8665"/>
    <lineage>
        <taxon>Eukaryota</taxon>
        <taxon>Metazoa</taxon>
        <taxon>Chordata</taxon>
        <taxon>Craniata</taxon>
        <taxon>Vertebrata</taxon>
        <taxon>Euteleostomi</taxon>
        <taxon>Lepidosauria</taxon>
        <taxon>Squamata</taxon>
        <taxon>Bifurcata</taxon>
        <taxon>Unidentata</taxon>
        <taxon>Episquamata</taxon>
        <taxon>Toxicofera</taxon>
        <taxon>Serpentes</taxon>
        <taxon>Colubroidea</taxon>
        <taxon>Elapidae</taxon>
        <taxon>Elapinae</taxon>
        <taxon>Ophiophagus</taxon>
    </lineage>
</organism>
<feature type="region of interest" description="Disordered" evidence="6">
    <location>
        <begin position="19"/>
        <end position="49"/>
    </location>
</feature>
<dbReference type="InterPro" id="IPR001356">
    <property type="entry name" value="HD"/>
</dbReference>
<dbReference type="GO" id="GO:0005634">
    <property type="term" value="C:nucleus"/>
    <property type="evidence" value="ECO:0007669"/>
    <property type="project" value="UniProtKB-SubCell"/>
</dbReference>
<keyword evidence="4 5" id="KW-0238">DNA-binding</keyword>
<dbReference type="Gene3D" id="1.10.10.60">
    <property type="entry name" value="Homeodomain-like"/>
    <property type="match status" value="1"/>
</dbReference>
<dbReference type="CDD" id="cd00086">
    <property type="entry name" value="homeodomain"/>
    <property type="match status" value="1"/>
</dbReference>
<reference evidence="8 9" key="1">
    <citation type="journal article" date="2013" name="Proc. Natl. Acad. Sci. U.S.A.">
        <title>The king cobra genome reveals dynamic gene evolution and adaptation in the snake venom system.</title>
        <authorList>
            <person name="Vonk F.J."/>
            <person name="Casewell N.R."/>
            <person name="Henkel C.V."/>
            <person name="Heimberg A.M."/>
            <person name="Jansen H.J."/>
            <person name="McCleary R.J."/>
            <person name="Kerkkamp H.M."/>
            <person name="Vos R.A."/>
            <person name="Guerreiro I."/>
            <person name="Calvete J.J."/>
            <person name="Wuster W."/>
            <person name="Woods A.E."/>
            <person name="Logan J.M."/>
            <person name="Harrison R.A."/>
            <person name="Castoe T.A."/>
            <person name="de Koning A.P."/>
            <person name="Pollock D.D."/>
            <person name="Yandell M."/>
            <person name="Calderon D."/>
            <person name="Renjifo C."/>
            <person name="Currier R.B."/>
            <person name="Salgado D."/>
            <person name="Pla D."/>
            <person name="Sanz L."/>
            <person name="Hyder A.S."/>
            <person name="Ribeiro J.M."/>
            <person name="Arntzen J.W."/>
            <person name="van den Thillart G.E."/>
            <person name="Boetzer M."/>
            <person name="Pirovano W."/>
            <person name="Dirks R.P."/>
            <person name="Spaink H.P."/>
            <person name="Duboule D."/>
            <person name="McGlinn E."/>
            <person name="Kini R.M."/>
            <person name="Richardson M.K."/>
        </authorList>
    </citation>
    <scope>NUCLEOTIDE SEQUENCE</scope>
    <source>
        <tissue evidence="8">Blood</tissue>
    </source>
</reference>
<dbReference type="GO" id="GO:0000978">
    <property type="term" value="F:RNA polymerase II cis-regulatory region sequence-specific DNA binding"/>
    <property type="evidence" value="ECO:0007669"/>
    <property type="project" value="TreeGrafter"/>
</dbReference>